<evidence type="ECO:0000256" key="4">
    <source>
        <dbReference type="ARBA" id="ARBA00038388"/>
    </source>
</evidence>
<dbReference type="InterPro" id="IPR003439">
    <property type="entry name" value="ABC_transporter-like_ATP-bd"/>
</dbReference>
<dbReference type="Pfam" id="PF00005">
    <property type="entry name" value="ABC_tran"/>
    <property type="match status" value="1"/>
</dbReference>
<dbReference type="InterPro" id="IPR003593">
    <property type="entry name" value="AAA+_ATPase"/>
</dbReference>
<protein>
    <submittedName>
        <fullName evidence="7">Putative ABC transport system ATP-binding protein</fullName>
    </submittedName>
</protein>
<dbReference type="GO" id="GO:0005524">
    <property type="term" value="F:ATP binding"/>
    <property type="evidence" value="ECO:0007669"/>
    <property type="project" value="UniProtKB-KW"/>
</dbReference>
<dbReference type="SMART" id="SM00382">
    <property type="entry name" value="AAA"/>
    <property type="match status" value="1"/>
</dbReference>
<comment type="similarity">
    <text evidence="4">Belongs to the ABC transporter superfamily. Macrolide exporter (TC 3.A.1.122) family.</text>
</comment>
<dbReference type="EMBL" id="FOBI01000011">
    <property type="protein sequence ID" value="SEL46108.1"/>
    <property type="molecule type" value="Genomic_DNA"/>
</dbReference>
<dbReference type="GO" id="GO:0022857">
    <property type="term" value="F:transmembrane transporter activity"/>
    <property type="evidence" value="ECO:0007669"/>
    <property type="project" value="UniProtKB-ARBA"/>
</dbReference>
<organism evidence="7 8">
    <name type="scientific">Colwellia chukchiensis</name>
    <dbReference type="NCBI Taxonomy" id="641665"/>
    <lineage>
        <taxon>Bacteria</taxon>
        <taxon>Pseudomonadati</taxon>
        <taxon>Pseudomonadota</taxon>
        <taxon>Gammaproteobacteria</taxon>
        <taxon>Alteromonadales</taxon>
        <taxon>Colwelliaceae</taxon>
        <taxon>Colwellia</taxon>
    </lineage>
</organism>
<evidence type="ECO:0000313" key="7">
    <source>
        <dbReference type="EMBL" id="SEL46108.1"/>
    </source>
</evidence>
<dbReference type="CDD" id="cd03255">
    <property type="entry name" value="ABC_MJ0796_LolCDE_FtsE"/>
    <property type="match status" value="1"/>
</dbReference>
<dbReference type="InterPro" id="IPR027417">
    <property type="entry name" value="P-loop_NTPase"/>
</dbReference>
<sequence length="263" mass="28628">MHVNSESILTVKNLTKLVQVEDKSLTILQPLDLNVVEGETLAIVGSSGSGKTTLLSILAGLDLPSSGQVYLKNQPLHQFNEELRSQVRAQHVGFIFQQFLLINSLTALENVMLPAELANLPDAQARGEALLSQVGLADRLDHFPSQLSGGEQQRVAIARAFIAKPDILFADEPTGNLDSKTGQHITDLIFDLNAREGTTLVLVTHDSKLAARCQRQVEMDSGVLTETTKVDDNTPLNQEEFTSNQATDKKNKLDANHKVTQAG</sequence>
<evidence type="ECO:0000256" key="1">
    <source>
        <dbReference type="ARBA" id="ARBA00022448"/>
    </source>
</evidence>
<dbReference type="PROSITE" id="PS50893">
    <property type="entry name" value="ABC_TRANSPORTER_2"/>
    <property type="match status" value="1"/>
</dbReference>
<dbReference type="RefSeq" id="WP_085285268.1">
    <property type="nucleotide sequence ID" value="NZ_FOBI01000011.1"/>
</dbReference>
<dbReference type="Proteomes" id="UP000199297">
    <property type="component" value="Unassembled WGS sequence"/>
</dbReference>
<feature type="region of interest" description="Disordered" evidence="5">
    <location>
        <begin position="228"/>
        <end position="263"/>
    </location>
</feature>
<evidence type="ECO:0000256" key="2">
    <source>
        <dbReference type="ARBA" id="ARBA00022741"/>
    </source>
</evidence>
<dbReference type="OrthoDB" id="9801477at2"/>
<dbReference type="AlphaFoldDB" id="A0A1H7QEB7"/>
<dbReference type="GO" id="GO:1902495">
    <property type="term" value="C:transmembrane transporter complex"/>
    <property type="evidence" value="ECO:0007669"/>
    <property type="project" value="UniProtKB-ARBA"/>
</dbReference>
<accession>A0A1H7QEB7</accession>
<dbReference type="SUPFAM" id="SSF52540">
    <property type="entry name" value="P-loop containing nucleoside triphosphate hydrolases"/>
    <property type="match status" value="1"/>
</dbReference>
<dbReference type="FunFam" id="3.40.50.300:FF:000032">
    <property type="entry name" value="Export ABC transporter ATP-binding protein"/>
    <property type="match status" value="1"/>
</dbReference>
<feature type="compositionally biased region" description="Basic and acidic residues" evidence="5">
    <location>
        <begin position="247"/>
        <end position="257"/>
    </location>
</feature>
<evidence type="ECO:0000256" key="5">
    <source>
        <dbReference type="SAM" id="MobiDB-lite"/>
    </source>
</evidence>
<evidence type="ECO:0000256" key="3">
    <source>
        <dbReference type="ARBA" id="ARBA00022840"/>
    </source>
</evidence>
<dbReference type="GO" id="GO:0016887">
    <property type="term" value="F:ATP hydrolysis activity"/>
    <property type="evidence" value="ECO:0007669"/>
    <property type="project" value="InterPro"/>
</dbReference>
<dbReference type="PANTHER" id="PTHR42798:SF2">
    <property type="entry name" value="ABC TRANSPORTER ATP-BINDING PROTEIN MG467-RELATED"/>
    <property type="match status" value="1"/>
</dbReference>
<dbReference type="InterPro" id="IPR017871">
    <property type="entry name" value="ABC_transporter-like_CS"/>
</dbReference>
<evidence type="ECO:0000259" key="6">
    <source>
        <dbReference type="PROSITE" id="PS50893"/>
    </source>
</evidence>
<reference evidence="8" key="1">
    <citation type="submission" date="2016-10" db="EMBL/GenBank/DDBJ databases">
        <authorList>
            <person name="Varghese N."/>
            <person name="Submissions S."/>
        </authorList>
    </citation>
    <scope>NUCLEOTIDE SEQUENCE [LARGE SCALE GENOMIC DNA]</scope>
    <source>
        <strain evidence="8">CGMCC 1.9127</strain>
    </source>
</reference>
<keyword evidence="1" id="KW-0813">Transport</keyword>
<feature type="domain" description="ABC transporter" evidence="6">
    <location>
        <begin position="9"/>
        <end position="246"/>
    </location>
</feature>
<keyword evidence="3 7" id="KW-0067">ATP-binding</keyword>
<name>A0A1H7QEB7_9GAMM</name>
<dbReference type="Gene3D" id="3.40.50.300">
    <property type="entry name" value="P-loop containing nucleotide triphosphate hydrolases"/>
    <property type="match status" value="1"/>
</dbReference>
<dbReference type="PROSITE" id="PS00211">
    <property type="entry name" value="ABC_TRANSPORTER_1"/>
    <property type="match status" value="1"/>
</dbReference>
<dbReference type="PANTHER" id="PTHR42798">
    <property type="entry name" value="LIPOPROTEIN-RELEASING SYSTEM ATP-BINDING PROTEIN LOLD"/>
    <property type="match status" value="1"/>
</dbReference>
<dbReference type="STRING" id="641665.GCA_002104455_00870"/>
<evidence type="ECO:0000313" key="8">
    <source>
        <dbReference type="Proteomes" id="UP000199297"/>
    </source>
</evidence>
<gene>
    <name evidence="7" type="ORF">SAMN05216262_11174</name>
</gene>
<dbReference type="InterPro" id="IPR017911">
    <property type="entry name" value="MacB-like_ATP-bd"/>
</dbReference>
<keyword evidence="8" id="KW-1185">Reference proteome</keyword>
<proteinExistence type="inferred from homology"/>
<keyword evidence="2" id="KW-0547">Nucleotide-binding</keyword>
<feature type="compositionally biased region" description="Polar residues" evidence="5">
    <location>
        <begin position="234"/>
        <end position="246"/>
    </location>
</feature>